<feature type="transmembrane region" description="Helical" evidence="2">
    <location>
        <begin position="272"/>
        <end position="293"/>
    </location>
</feature>
<feature type="transmembrane region" description="Helical" evidence="2">
    <location>
        <begin position="416"/>
        <end position="433"/>
    </location>
</feature>
<gene>
    <name evidence="3" type="ORF">HB991_14870</name>
</gene>
<dbReference type="InterPro" id="IPR036869">
    <property type="entry name" value="J_dom_sf"/>
</dbReference>
<evidence type="ECO:0000256" key="1">
    <source>
        <dbReference type="ARBA" id="ARBA00023186"/>
    </source>
</evidence>
<feature type="transmembrane region" description="Helical" evidence="2">
    <location>
        <begin position="391"/>
        <end position="410"/>
    </location>
</feature>
<feature type="transmembrane region" description="Helical" evidence="2">
    <location>
        <begin position="333"/>
        <end position="354"/>
    </location>
</feature>
<keyword evidence="2" id="KW-1133">Transmembrane helix</keyword>
<dbReference type="AlphaFoldDB" id="A0AA44CN66"/>
<feature type="transmembrane region" description="Helical" evidence="2">
    <location>
        <begin position="299"/>
        <end position="321"/>
    </location>
</feature>
<dbReference type="Proteomes" id="UP000712947">
    <property type="component" value="Unassembled WGS sequence"/>
</dbReference>
<name>A0AA44CN66_YERMO</name>
<evidence type="ECO:0000313" key="3">
    <source>
        <dbReference type="EMBL" id="NIL23786.1"/>
    </source>
</evidence>
<comment type="caution">
    <text evidence="3">The sequence shown here is derived from an EMBL/GenBank/DDBJ whole genome shotgun (WGS) entry which is preliminary data.</text>
</comment>
<keyword evidence="2" id="KW-0472">Membrane</keyword>
<dbReference type="EMBL" id="JAASAI010000016">
    <property type="protein sequence ID" value="NIL23786.1"/>
    <property type="molecule type" value="Genomic_DNA"/>
</dbReference>
<reference evidence="3" key="1">
    <citation type="submission" date="2020-03" db="EMBL/GenBank/DDBJ databases">
        <authorList>
            <person name="Kislichkina A."/>
            <person name="Dentovskaya S."/>
            <person name="Shaikhutdinov R."/>
            <person name="Ivanov S."/>
            <person name="Sizova A."/>
            <person name="Solomentsev V."/>
            <person name="Bogun A."/>
        </authorList>
    </citation>
    <scope>NUCLEOTIDE SEQUENCE</scope>
    <source>
        <strain evidence="3">SCPM-O-B-7610</strain>
    </source>
</reference>
<sequence length="444" mass="49302">MSIWSILDISPTTNLSDIKRAYATQLKQHRPDSDPAGYQQLREAFDDARHYAEHHSQAVDLSQTLDLNKTIDSALTPPAEWVPFEQATSPDVPPAETTHIPLEQVTALAECLVNDELKGLKALDALLQQLDQKTLAVRERLSLDLANALSEQSGLHEAGLLQVSALMHWDLEQYAAHALPDEVAQRLYQQVATTEDERAWQEVVLSKNHSLKDKMIATLLSDPQKEIPFWVRLVPDFLPSLRQKLATLLHNNPTLREKINPHAIAYFQSQHLYASWQSLFLTLFWIASGALAANSSHAGVLPIGLLAAVMAYYLYGHNLLCFGLQKTRLLSPFLLLAFLFSLLVGGSLIALIYLKTVFAAADITTQIRPGVLLTLVLTAFIWRMALKCSSFLLLPTAVVTAVINSPWYIISRCRHLFVPIAAIAMFFAYALALEPIMNALAGLG</sequence>
<dbReference type="RefSeq" id="WP_050536251.1">
    <property type="nucleotide sequence ID" value="NZ_CABHYO010000032.1"/>
</dbReference>
<protein>
    <submittedName>
        <fullName evidence="3">J domain-containing protein</fullName>
    </submittedName>
</protein>
<dbReference type="SUPFAM" id="SSF46565">
    <property type="entry name" value="Chaperone J-domain"/>
    <property type="match status" value="1"/>
</dbReference>
<accession>A0AA44CN66</accession>
<evidence type="ECO:0000256" key="2">
    <source>
        <dbReference type="SAM" id="Phobius"/>
    </source>
</evidence>
<feature type="transmembrane region" description="Helical" evidence="2">
    <location>
        <begin position="366"/>
        <end position="384"/>
    </location>
</feature>
<keyword evidence="1" id="KW-0143">Chaperone</keyword>
<keyword evidence="2" id="KW-0812">Transmembrane</keyword>
<evidence type="ECO:0000313" key="4">
    <source>
        <dbReference type="Proteomes" id="UP000712947"/>
    </source>
</evidence>
<proteinExistence type="predicted"/>
<organism evidence="3 4">
    <name type="scientific">Yersinia mollaretii</name>
    <dbReference type="NCBI Taxonomy" id="33060"/>
    <lineage>
        <taxon>Bacteria</taxon>
        <taxon>Pseudomonadati</taxon>
        <taxon>Pseudomonadota</taxon>
        <taxon>Gammaproteobacteria</taxon>
        <taxon>Enterobacterales</taxon>
        <taxon>Yersiniaceae</taxon>
        <taxon>Yersinia</taxon>
    </lineage>
</organism>